<dbReference type="InterPro" id="IPR001128">
    <property type="entry name" value="Cyt_P450"/>
</dbReference>
<keyword evidence="2" id="KW-0503">Monooxygenase</keyword>
<dbReference type="EMBL" id="CP108318">
    <property type="protein sequence ID" value="WTW59297.1"/>
    <property type="molecule type" value="Genomic_DNA"/>
</dbReference>
<dbReference type="GO" id="GO:0005506">
    <property type="term" value="F:iron ion binding"/>
    <property type="evidence" value="ECO:0007669"/>
    <property type="project" value="InterPro"/>
</dbReference>
<keyword evidence="2" id="KW-0349">Heme</keyword>
<dbReference type="InterPro" id="IPR017972">
    <property type="entry name" value="Cyt_P450_CS"/>
</dbReference>
<evidence type="ECO:0000256" key="2">
    <source>
        <dbReference type="RuleBase" id="RU000461"/>
    </source>
</evidence>
<reference evidence="3" key="1">
    <citation type="submission" date="2022-10" db="EMBL/GenBank/DDBJ databases">
        <title>The complete genomes of actinobacterial strains from the NBC collection.</title>
        <authorList>
            <person name="Joergensen T.S."/>
            <person name="Alvarez Arevalo M."/>
            <person name="Sterndorff E.B."/>
            <person name="Faurdal D."/>
            <person name="Vuksanovic O."/>
            <person name="Mourched A.-S."/>
            <person name="Charusanti P."/>
            <person name="Shaw S."/>
            <person name="Blin K."/>
            <person name="Weber T."/>
        </authorList>
    </citation>
    <scope>NUCLEOTIDE SEQUENCE</scope>
    <source>
        <strain evidence="3">NBC_00003</strain>
    </source>
</reference>
<keyword evidence="2" id="KW-0560">Oxidoreductase</keyword>
<comment type="similarity">
    <text evidence="1 2">Belongs to the cytochrome P450 family.</text>
</comment>
<dbReference type="SUPFAM" id="SSF48264">
    <property type="entry name" value="Cytochrome P450"/>
    <property type="match status" value="1"/>
</dbReference>
<dbReference type="InterPro" id="IPR002397">
    <property type="entry name" value="Cyt_P450_B"/>
</dbReference>
<dbReference type="GO" id="GO:0016705">
    <property type="term" value="F:oxidoreductase activity, acting on paired donors, with incorporation or reduction of molecular oxygen"/>
    <property type="evidence" value="ECO:0007669"/>
    <property type="project" value="InterPro"/>
</dbReference>
<protein>
    <submittedName>
        <fullName evidence="3">Cytochrome P450</fullName>
    </submittedName>
</protein>
<accession>A0AAU2UVY1</accession>
<dbReference type="PANTHER" id="PTHR46696">
    <property type="entry name" value="P450, PUTATIVE (EUROFUNG)-RELATED"/>
    <property type="match status" value="1"/>
</dbReference>
<dbReference type="GO" id="GO:0004497">
    <property type="term" value="F:monooxygenase activity"/>
    <property type="evidence" value="ECO:0007669"/>
    <property type="project" value="UniProtKB-KW"/>
</dbReference>
<dbReference type="GO" id="GO:0020037">
    <property type="term" value="F:heme binding"/>
    <property type="evidence" value="ECO:0007669"/>
    <property type="project" value="InterPro"/>
</dbReference>
<dbReference type="PROSITE" id="PS00086">
    <property type="entry name" value="CYTOCHROME_P450"/>
    <property type="match status" value="1"/>
</dbReference>
<name>A0AAU2UVY1_9ACTN</name>
<keyword evidence="2" id="KW-0408">Iron</keyword>
<proteinExistence type="inferred from homology"/>
<evidence type="ECO:0000313" key="3">
    <source>
        <dbReference type="EMBL" id="WTW59297.1"/>
    </source>
</evidence>
<dbReference type="InterPro" id="IPR036396">
    <property type="entry name" value="Cyt_P450_sf"/>
</dbReference>
<dbReference type="Pfam" id="PF00067">
    <property type="entry name" value="p450"/>
    <property type="match status" value="1"/>
</dbReference>
<gene>
    <name evidence="3" type="ORF">OG549_00755</name>
</gene>
<organism evidence="3">
    <name type="scientific">Streptomyces sp. NBC_00003</name>
    <dbReference type="NCBI Taxonomy" id="2903608"/>
    <lineage>
        <taxon>Bacteria</taxon>
        <taxon>Bacillati</taxon>
        <taxon>Actinomycetota</taxon>
        <taxon>Actinomycetes</taxon>
        <taxon>Kitasatosporales</taxon>
        <taxon>Streptomycetaceae</taxon>
        <taxon>Streptomyces</taxon>
    </lineage>
</organism>
<evidence type="ECO:0000256" key="1">
    <source>
        <dbReference type="ARBA" id="ARBA00010617"/>
    </source>
</evidence>
<dbReference type="AlphaFoldDB" id="A0AAU2UVY1"/>
<dbReference type="PANTHER" id="PTHR46696:SF1">
    <property type="entry name" value="CYTOCHROME P450 YJIB-RELATED"/>
    <property type="match status" value="1"/>
</dbReference>
<dbReference type="PRINTS" id="PR00359">
    <property type="entry name" value="BP450"/>
</dbReference>
<keyword evidence="2" id="KW-0479">Metal-binding</keyword>
<dbReference type="Gene3D" id="1.10.630.10">
    <property type="entry name" value="Cytochrome P450"/>
    <property type="match status" value="1"/>
</dbReference>
<sequence length="202" mass="21807">MIADGVLRSQRSGLLGELGSFEGDPGGYDLLVNSVRVMFLAAINSNQRACANAVNALLENPDAADRLAKAEGSYLDRAIHELLRFDSPVQAHERVCLGTAELCGQKINYGEKVTVLIGSANRDERRFTDPDTLDFDRSENVHLGFGWGHHTCLGLAMARVQLRAVLKNCFGPGAPRLARGGAAAREINPALRGFAALPLHCR</sequence>